<gene>
    <name evidence="1" type="ORF">FDG29_18855</name>
</gene>
<comment type="caution">
    <text evidence="1">The sequence shown here is derived from an EMBL/GenBank/DDBJ whole genome shotgun (WGS) entry which is preliminary data.</text>
</comment>
<organism evidence="1">
    <name type="scientific">Clostridium botulinum</name>
    <dbReference type="NCBI Taxonomy" id="1491"/>
    <lineage>
        <taxon>Bacteria</taxon>
        <taxon>Bacillati</taxon>
        <taxon>Bacillota</taxon>
        <taxon>Clostridia</taxon>
        <taxon>Eubacteriales</taxon>
        <taxon>Clostridiaceae</taxon>
        <taxon>Clostridium</taxon>
    </lineage>
</organism>
<reference evidence="1" key="1">
    <citation type="submission" date="2019-04" db="EMBL/GenBank/DDBJ databases">
        <title>Genome sequencing of Clostridium botulinum Groups I-IV and Clostridium butyricum.</title>
        <authorList>
            <person name="Brunt J."/>
            <person name="Van Vliet A.H.M."/>
            <person name="Stringer S.C."/>
            <person name="Carter A.T."/>
            <person name="Peck M.W."/>
        </authorList>
    </citation>
    <scope>NUCLEOTIDE SEQUENCE</scope>
    <source>
        <strain evidence="1">751/1</strain>
    </source>
</reference>
<name>A0A6G4HZ24_CLOBO</name>
<protein>
    <submittedName>
        <fullName evidence="1">Uncharacterized protein</fullName>
    </submittedName>
</protein>
<dbReference type="EMBL" id="SXEU01000012">
    <property type="protein sequence ID" value="NFV18183.1"/>
    <property type="molecule type" value="Genomic_DNA"/>
</dbReference>
<dbReference type="PROSITE" id="PS51257">
    <property type="entry name" value="PROKAR_LIPOPROTEIN"/>
    <property type="match status" value="1"/>
</dbReference>
<accession>A0A6G4HZ24</accession>
<dbReference type="RefSeq" id="WP_061312310.1">
    <property type="nucleotide sequence ID" value="NZ_JACBCU010000007.1"/>
</dbReference>
<sequence length="110" mass="12562">MNKKAVIYPILSIFLLAPIIIGCILGINLPISSSNSYVLFIIISLFIIVFSFIGIIKNIKIPKENRKSINIILFIVCIIILIFTVFWLLIILSCESYNPDSILYKIFRKP</sequence>
<evidence type="ECO:0000313" key="1">
    <source>
        <dbReference type="EMBL" id="NFV18183.1"/>
    </source>
</evidence>
<proteinExistence type="predicted"/>
<dbReference type="AlphaFoldDB" id="A0A6G4HZ24"/>